<evidence type="ECO:0000256" key="3">
    <source>
        <dbReference type="ARBA" id="ARBA00022857"/>
    </source>
</evidence>
<protein>
    <recommendedName>
        <fullName evidence="6">NAD kinase</fullName>
        <ecNumber evidence="6">2.7.1.23</ecNumber>
    </recommendedName>
    <alternativeName>
        <fullName evidence="6">ATP-dependent NAD kinase</fullName>
    </alternativeName>
</protein>
<dbReference type="AlphaFoldDB" id="A0A2V3PNG9"/>
<dbReference type="EMBL" id="QICL01000018">
    <property type="protein sequence ID" value="PXV62660.1"/>
    <property type="molecule type" value="Genomic_DNA"/>
</dbReference>
<feature type="binding site" evidence="6">
    <location>
        <position position="173"/>
    </location>
    <ligand>
        <name>NAD(+)</name>
        <dbReference type="ChEBI" id="CHEBI:57540"/>
    </ligand>
</feature>
<dbReference type="Pfam" id="PF01513">
    <property type="entry name" value="NAD_kinase"/>
    <property type="match status" value="1"/>
</dbReference>
<organism evidence="7 8">
    <name type="scientific">Dysgonomonas alginatilytica</name>
    <dbReference type="NCBI Taxonomy" id="1605892"/>
    <lineage>
        <taxon>Bacteria</taxon>
        <taxon>Pseudomonadati</taxon>
        <taxon>Bacteroidota</taxon>
        <taxon>Bacteroidia</taxon>
        <taxon>Bacteroidales</taxon>
        <taxon>Dysgonomonadaceae</taxon>
        <taxon>Dysgonomonas</taxon>
    </lineage>
</organism>
<dbReference type="OrthoDB" id="9774737at2"/>
<evidence type="ECO:0000256" key="5">
    <source>
        <dbReference type="ARBA" id="ARBA00047925"/>
    </source>
</evidence>
<evidence type="ECO:0000256" key="4">
    <source>
        <dbReference type="ARBA" id="ARBA00023027"/>
    </source>
</evidence>
<accession>A0A2V3PNG9</accession>
<dbReference type="Proteomes" id="UP000247973">
    <property type="component" value="Unassembled WGS sequence"/>
</dbReference>
<dbReference type="GO" id="GO:0006741">
    <property type="term" value="P:NADP+ biosynthetic process"/>
    <property type="evidence" value="ECO:0007669"/>
    <property type="project" value="UniProtKB-UniRule"/>
</dbReference>
<evidence type="ECO:0000256" key="2">
    <source>
        <dbReference type="ARBA" id="ARBA00022777"/>
    </source>
</evidence>
<feature type="binding site" evidence="6">
    <location>
        <begin position="70"/>
        <end position="71"/>
    </location>
    <ligand>
        <name>NAD(+)</name>
        <dbReference type="ChEBI" id="CHEBI:57540"/>
    </ligand>
</feature>
<dbReference type="RefSeq" id="WP_110311330.1">
    <property type="nucleotide sequence ID" value="NZ_QICL01000018.1"/>
</dbReference>
<sequence length="290" mass="32073">MKIGIFGKKYQKEEQIKKIFDILSRNKVEIFIQKEFYEYLKPSLDLKDSIAGIIDYNNLSLDMAFSIGGDGTFLRTVSAIREKNIPILGINTGRLGFLADVSENDMEQTLSEILNGDYTIEERSQLKLMVNDSSCEAADFALNEIAILKQDSSSMITIDVHINGERLTSYEADGLLVSTPTGSTAYSLSVGGPIMAPNTSNFIITAIAPHSLSARPLVIEDNNILTLTIRSRSSCFLISLDGRSKAMPINGTTLQITKAKTSVRVVKRIGQTFYSTLKNKLKWGTDPRID</sequence>
<feature type="binding site" evidence="6">
    <location>
        <position position="75"/>
    </location>
    <ligand>
        <name>NAD(+)</name>
        <dbReference type="ChEBI" id="CHEBI:57540"/>
    </ligand>
</feature>
<dbReference type="EC" id="2.7.1.23" evidence="6"/>
<reference evidence="7 8" key="1">
    <citation type="submission" date="2018-03" db="EMBL/GenBank/DDBJ databases">
        <title>Genomic Encyclopedia of Archaeal and Bacterial Type Strains, Phase II (KMG-II): from individual species to whole genera.</title>
        <authorList>
            <person name="Goeker M."/>
        </authorList>
    </citation>
    <scope>NUCLEOTIDE SEQUENCE [LARGE SCALE GENOMIC DNA]</scope>
    <source>
        <strain evidence="7 8">DSM 100214</strain>
    </source>
</reference>
<comment type="catalytic activity">
    <reaction evidence="5 6">
        <text>NAD(+) + ATP = ADP + NADP(+) + H(+)</text>
        <dbReference type="Rhea" id="RHEA:18629"/>
        <dbReference type="ChEBI" id="CHEBI:15378"/>
        <dbReference type="ChEBI" id="CHEBI:30616"/>
        <dbReference type="ChEBI" id="CHEBI:57540"/>
        <dbReference type="ChEBI" id="CHEBI:58349"/>
        <dbReference type="ChEBI" id="CHEBI:456216"/>
        <dbReference type="EC" id="2.7.1.23"/>
    </reaction>
</comment>
<dbReference type="PANTHER" id="PTHR20275:SF0">
    <property type="entry name" value="NAD KINASE"/>
    <property type="match status" value="1"/>
</dbReference>
<dbReference type="Gene3D" id="2.60.200.30">
    <property type="entry name" value="Probable inorganic polyphosphate/atp-NAD kinase, domain 2"/>
    <property type="match status" value="1"/>
</dbReference>
<dbReference type="GO" id="GO:0051287">
    <property type="term" value="F:NAD binding"/>
    <property type="evidence" value="ECO:0007669"/>
    <property type="project" value="UniProtKB-ARBA"/>
</dbReference>
<keyword evidence="2 6" id="KW-0418">Kinase</keyword>
<comment type="caution">
    <text evidence="7">The sequence shown here is derived from an EMBL/GenBank/DDBJ whole genome shotgun (WGS) entry which is preliminary data.</text>
</comment>
<keyword evidence="4 6" id="KW-0520">NAD</keyword>
<dbReference type="InterPro" id="IPR002504">
    <property type="entry name" value="NADK"/>
</dbReference>
<dbReference type="InterPro" id="IPR016064">
    <property type="entry name" value="NAD/diacylglycerol_kinase_sf"/>
</dbReference>
<keyword evidence="8" id="KW-1185">Reference proteome</keyword>
<dbReference type="GO" id="GO:0019674">
    <property type="term" value="P:NAD+ metabolic process"/>
    <property type="evidence" value="ECO:0007669"/>
    <property type="project" value="InterPro"/>
</dbReference>
<dbReference type="GO" id="GO:0005737">
    <property type="term" value="C:cytoplasm"/>
    <property type="evidence" value="ECO:0007669"/>
    <property type="project" value="UniProtKB-SubCell"/>
</dbReference>
<dbReference type="InterPro" id="IPR017437">
    <property type="entry name" value="ATP-NAD_kinase_PpnK-typ_C"/>
</dbReference>
<keyword evidence="6" id="KW-0067">ATP-binding</keyword>
<dbReference type="GO" id="GO:0003951">
    <property type="term" value="F:NAD+ kinase activity"/>
    <property type="evidence" value="ECO:0007669"/>
    <property type="project" value="UniProtKB-UniRule"/>
</dbReference>
<feature type="binding site" evidence="6">
    <location>
        <begin position="184"/>
        <end position="189"/>
    </location>
    <ligand>
        <name>NAD(+)</name>
        <dbReference type="ChEBI" id="CHEBI:57540"/>
    </ligand>
</feature>
<keyword evidence="1 6" id="KW-0808">Transferase</keyword>
<dbReference type="SUPFAM" id="SSF111331">
    <property type="entry name" value="NAD kinase/diacylglycerol kinase-like"/>
    <property type="match status" value="1"/>
</dbReference>
<dbReference type="Pfam" id="PF20143">
    <property type="entry name" value="NAD_kinase_C"/>
    <property type="match status" value="1"/>
</dbReference>
<dbReference type="NCBIfam" id="NF002521">
    <property type="entry name" value="PRK01911.1"/>
    <property type="match status" value="1"/>
</dbReference>
<dbReference type="GO" id="GO:0046872">
    <property type="term" value="F:metal ion binding"/>
    <property type="evidence" value="ECO:0007669"/>
    <property type="project" value="UniProtKB-UniRule"/>
</dbReference>
<feature type="binding site" evidence="6">
    <location>
        <position position="208"/>
    </location>
    <ligand>
        <name>NAD(+)</name>
        <dbReference type="ChEBI" id="CHEBI:57540"/>
    </ligand>
</feature>
<feature type="active site" description="Proton acceptor" evidence="6">
    <location>
        <position position="70"/>
    </location>
</feature>
<keyword evidence="6" id="KW-0547">Nucleotide-binding</keyword>
<dbReference type="Gene3D" id="3.40.50.10330">
    <property type="entry name" value="Probable inorganic polyphosphate/atp-NAD kinase, domain 1"/>
    <property type="match status" value="1"/>
</dbReference>
<comment type="cofactor">
    <cofactor evidence="6">
        <name>a divalent metal cation</name>
        <dbReference type="ChEBI" id="CHEBI:60240"/>
    </cofactor>
</comment>
<keyword evidence="6" id="KW-0963">Cytoplasm</keyword>
<evidence type="ECO:0000313" key="7">
    <source>
        <dbReference type="EMBL" id="PXV62660.1"/>
    </source>
</evidence>
<comment type="caution">
    <text evidence="6">Lacks conserved residue(s) required for the propagation of feature annotation.</text>
</comment>
<name>A0A2V3PNG9_9BACT</name>
<evidence type="ECO:0000313" key="8">
    <source>
        <dbReference type="Proteomes" id="UP000247973"/>
    </source>
</evidence>
<feature type="binding site" evidence="6">
    <location>
        <begin position="143"/>
        <end position="144"/>
    </location>
    <ligand>
        <name>NAD(+)</name>
        <dbReference type="ChEBI" id="CHEBI:57540"/>
    </ligand>
</feature>
<evidence type="ECO:0000256" key="6">
    <source>
        <dbReference type="HAMAP-Rule" id="MF_00361"/>
    </source>
</evidence>
<dbReference type="PANTHER" id="PTHR20275">
    <property type="entry name" value="NAD KINASE"/>
    <property type="match status" value="1"/>
</dbReference>
<keyword evidence="3 6" id="KW-0521">NADP</keyword>
<comment type="function">
    <text evidence="6">Involved in the regulation of the intracellular balance of NAD and NADP, and is a key enzyme in the biosynthesis of NADP. Catalyzes specifically the phosphorylation on 2'-hydroxyl of the adenosine moiety of NAD to yield NADP.</text>
</comment>
<evidence type="ECO:0000256" key="1">
    <source>
        <dbReference type="ARBA" id="ARBA00022679"/>
    </source>
</evidence>
<dbReference type="InterPro" id="IPR017438">
    <property type="entry name" value="ATP-NAD_kinase_N"/>
</dbReference>
<proteinExistence type="inferred from homology"/>
<gene>
    <name evidence="6" type="primary">nadK</name>
    <name evidence="7" type="ORF">CLV62_11848</name>
</gene>
<dbReference type="GO" id="GO:0005524">
    <property type="term" value="F:ATP binding"/>
    <property type="evidence" value="ECO:0007669"/>
    <property type="project" value="UniProtKB-KW"/>
</dbReference>
<comment type="subcellular location">
    <subcellularLocation>
        <location evidence="6">Cytoplasm</location>
    </subcellularLocation>
</comment>
<comment type="similarity">
    <text evidence="6">Belongs to the NAD kinase family.</text>
</comment>
<dbReference type="HAMAP" id="MF_00361">
    <property type="entry name" value="NAD_kinase"/>
    <property type="match status" value="1"/>
</dbReference>